<evidence type="ECO:0000256" key="1">
    <source>
        <dbReference type="SAM" id="MobiDB-lite"/>
    </source>
</evidence>
<keyword evidence="3" id="KW-1185">Reference proteome</keyword>
<proteinExistence type="predicted"/>
<comment type="caution">
    <text evidence="2">The sequence shown here is derived from an EMBL/GenBank/DDBJ whole genome shotgun (WGS) entry which is preliminary data.</text>
</comment>
<evidence type="ECO:0000313" key="3">
    <source>
        <dbReference type="Proteomes" id="UP000827986"/>
    </source>
</evidence>
<reference evidence="2" key="1">
    <citation type="submission" date="2021-09" db="EMBL/GenBank/DDBJ databases">
        <title>The genome of Mauremys mutica provides insights into the evolution of semi-aquatic lifestyle.</title>
        <authorList>
            <person name="Gong S."/>
            <person name="Gao Y."/>
        </authorList>
    </citation>
    <scope>NUCLEOTIDE SEQUENCE</scope>
    <source>
        <strain evidence="2">MM-2020</strain>
        <tissue evidence="2">Muscle</tissue>
    </source>
</reference>
<accession>A0A9D3XG83</accession>
<dbReference type="AlphaFoldDB" id="A0A9D3XG83"/>
<evidence type="ECO:0000313" key="2">
    <source>
        <dbReference type="EMBL" id="KAH1179096.1"/>
    </source>
</evidence>
<name>A0A9D3XG83_9SAUR</name>
<protein>
    <submittedName>
        <fullName evidence="2">Uncharacterized protein</fullName>
    </submittedName>
</protein>
<feature type="region of interest" description="Disordered" evidence="1">
    <location>
        <begin position="65"/>
        <end position="115"/>
    </location>
</feature>
<sequence>MQFTVFILKELIRDFQGSCRGHRNVLTIDPNGFLMGGSVHKWTRPRFDPAGSFRRNEVVTTAAEAGSFPIRPQQTTPIKAARGGRSSQKAPLQLNPAHRPQQDPPPSHHGKGNWACLRASPAGFVLLPEPGSEGSWRTEQVLLQVPDKQDQERQHRWLVPHQPRVLPPRRGIQDSNGQRDLCQP</sequence>
<organism evidence="2 3">
    <name type="scientific">Mauremys mutica</name>
    <name type="common">yellowpond turtle</name>
    <dbReference type="NCBI Taxonomy" id="74926"/>
    <lineage>
        <taxon>Eukaryota</taxon>
        <taxon>Metazoa</taxon>
        <taxon>Chordata</taxon>
        <taxon>Craniata</taxon>
        <taxon>Vertebrata</taxon>
        <taxon>Euteleostomi</taxon>
        <taxon>Archelosauria</taxon>
        <taxon>Testudinata</taxon>
        <taxon>Testudines</taxon>
        <taxon>Cryptodira</taxon>
        <taxon>Durocryptodira</taxon>
        <taxon>Testudinoidea</taxon>
        <taxon>Geoemydidae</taxon>
        <taxon>Geoemydinae</taxon>
        <taxon>Mauremys</taxon>
    </lineage>
</organism>
<dbReference type="Proteomes" id="UP000827986">
    <property type="component" value="Unassembled WGS sequence"/>
</dbReference>
<dbReference type="EMBL" id="JAHDVG010000473">
    <property type="protein sequence ID" value="KAH1179096.1"/>
    <property type="molecule type" value="Genomic_DNA"/>
</dbReference>
<gene>
    <name evidence="2" type="ORF">KIL84_000427</name>
</gene>
<feature type="region of interest" description="Disordered" evidence="1">
    <location>
        <begin position="147"/>
        <end position="184"/>
    </location>
</feature>